<keyword evidence="1" id="KW-1133">Transmembrane helix</keyword>
<keyword evidence="1" id="KW-0812">Transmembrane</keyword>
<gene>
    <name evidence="2" type="ORF">RF55_11911</name>
</gene>
<dbReference type="OrthoDB" id="7615498at2759"/>
<organism evidence="2 3">
    <name type="scientific">Lasius niger</name>
    <name type="common">Black garden ant</name>
    <dbReference type="NCBI Taxonomy" id="67767"/>
    <lineage>
        <taxon>Eukaryota</taxon>
        <taxon>Metazoa</taxon>
        <taxon>Ecdysozoa</taxon>
        <taxon>Arthropoda</taxon>
        <taxon>Hexapoda</taxon>
        <taxon>Insecta</taxon>
        <taxon>Pterygota</taxon>
        <taxon>Neoptera</taxon>
        <taxon>Endopterygota</taxon>
        <taxon>Hymenoptera</taxon>
        <taxon>Apocrita</taxon>
        <taxon>Aculeata</taxon>
        <taxon>Formicoidea</taxon>
        <taxon>Formicidae</taxon>
        <taxon>Formicinae</taxon>
        <taxon>Lasius</taxon>
        <taxon>Lasius</taxon>
    </lineage>
</organism>
<protein>
    <submittedName>
        <fullName evidence="2">Uncharacterized protein</fullName>
    </submittedName>
</protein>
<dbReference type="Proteomes" id="UP000036403">
    <property type="component" value="Unassembled WGS sequence"/>
</dbReference>
<dbReference type="AlphaFoldDB" id="A0A0J7KE57"/>
<evidence type="ECO:0000256" key="1">
    <source>
        <dbReference type="SAM" id="Phobius"/>
    </source>
</evidence>
<feature type="transmembrane region" description="Helical" evidence="1">
    <location>
        <begin position="86"/>
        <end position="107"/>
    </location>
</feature>
<evidence type="ECO:0000313" key="2">
    <source>
        <dbReference type="EMBL" id="KMQ88577.1"/>
    </source>
</evidence>
<dbReference type="EMBL" id="LBMM01008864">
    <property type="protein sequence ID" value="KMQ88577.1"/>
    <property type="molecule type" value="Genomic_DNA"/>
</dbReference>
<keyword evidence="3" id="KW-1185">Reference proteome</keyword>
<accession>A0A0J7KE57</accession>
<sequence length="145" mass="17286">MEDQYNFCRGSLQDVRQRIKDTIEHWVKPNFRTVTAEWEHMSICLYEGIGNIVYFNSYKVFLLYLCDIFKLNMPRLYNSLSLSERIMYVLLKFLFLLLKLPGVFLVMNVMFHKILNRAADFAFMEHAKLKEKSSKIVPEFVVTQI</sequence>
<proteinExistence type="predicted"/>
<evidence type="ECO:0000313" key="3">
    <source>
        <dbReference type="Proteomes" id="UP000036403"/>
    </source>
</evidence>
<reference evidence="2 3" key="1">
    <citation type="submission" date="2015-04" db="EMBL/GenBank/DDBJ databases">
        <title>Lasius niger genome sequencing.</title>
        <authorList>
            <person name="Konorov E.A."/>
            <person name="Nikitin M.A."/>
            <person name="Kirill M.V."/>
            <person name="Chang P."/>
        </authorList>
    </citation>
    <scope>NUCLEOTIDE SEQUENCE [LARGE SCALE GENOMIC DNA]</scope>
    <source>
        <tissue evidence="2">Whole</tissue>
    </source>
</reference>
<comment type="caution">
    <text evidence="2">The sequence shown here is derived from an EMBL/GenBank/DDBJ whole genome shotgun (WGS) entry which is preliminary data.</text>
</comment>
<dbReference type="PaxDb" id="67767-A0A0J7KE57"/>
<keyword evidence="1" id="KW-0472">Membrane</keyword>
<name>A0A0J7KE57_LASNI</name>
<dbReference type="STRING" id="67767.A0A0J7KE57"/>